<dbReference type="Gene3D" id="1.10.287.1260">
    <property type="match status" value="1"/>
</dbReference>
<dbReference type="EMBL" id="VOPY01000003">
    <property type="protein sequence ID" value="TXC68094.1"/>
    <property type="molecule type" value="Genomic_DNA"/>
</dbReference>
<proteinExistence type="inferred from homology"/>
<protein>
    <recommendedName>
        <fullName evidence="7">Small-conductance mechanosensitive channel</fullName>
    </recommendedName>
</protein>
<comment type="subcellular location">
    <subcellularLocation>
        <location evidence="7">Cell inner membrane</location>
        <topology evidence="7">Multi-pass membrane protein</topology>
    </subcellularLocation>
    <subcellularLocation>
        <location evidence="1">Cell membrane</location>
        <topology evidence="1">Multi-pass membrane protein</topology>
    </subcellularLocation>
</comment>
<dbReference type="GO" id="GO:0005886">
    <property type="term" value="C:plasma membrane"/>
    <property type="evidence" value="ECO:0007669"/>
    <property type="project" value="UniProtKB-SubCell"/>
</dbReference>
<dbReference type="SUPFAM" id="SSF50182">
    <property type="entry name" value="Sm-like ribonucleoproteins"/>
    <property type="match status" value="1"/>
</dbReference>
<comment type="subunit">
    <text evidence="7">Homoheptamer.</text>
</comment>
<dbReference type="Gene3D" id="2.30.30.60">
    <property type="match status" value="1"/>
</dbReference>
<keyword evidence="3" id="KW-1003">Cell membrane</keyword>
<dbReference type="Proteomes" id="UP000321129">
    <property type="component" value="Unassembled WGS sequence"/>
</dbReference>
<dbReference type="SUPFAM" id="SSF82861">
    <property type="entry name" value="Mechanosensitive channel protein MscS (YggB), transmembrane region"/>
    <property type="match status" value="1"/>
</dbReference>
<comment type="caution">
    <text evidence="11">The sequence shown here is derived from an EMBL/GenBank/DDBJ whole genome shotgun (WGS) entry which is preliminary data.</text>
</comment>
<keyword evidence="7" id="KW-0407">Ion channel</keyword>
<evidence type="ECO:0000313" key="11">
    <source>
        <dbReference type="EMBL" id="TXC68094.1"/>
    </source>
</evidence>
<keyword evidence="5 7" id="KW-1133">Transmembrane helix</keyword>
<evidence type="ECO:0000259" key="10">
    <source>
        <dbReference type="Pfam" id="PF21082"/>
    </source>
</evidence>
<dbReference type="Pfam" id="PF21082">
    <property type="entry name" value="MS_channel_3rd"/>
    <property type="match status" value="1"/>
</dbReference>
<feature type="compositionally biased region" description="Basic and acidic residues" evidence="8">
    <location>
        <begin position="305"/>
        <end position="318"/>
    </location>
</feature>
<dbReference type="InterPro" id="IPR049278">
    <property type="entry name" value="MS_channel_C"/>
</dbReference>
<dbReference type="RefSeq" id="WP_147123314.1">
    <property type="nucleotide sequence ID" value="NZ_VOPY01000003.1"/>
</dbReference>
<dbReference type="OrthoDB" id="9814206at2"/>
<evidence type="ECO:0000256" key="5">
    <source>
        <dbReference type="ARBA" id="ARBA00022989"/>
    </source>
</evidence>
<feature type="domain" description="Mechanosensitive ion channel MscS C-terminal" evidence="10">
    <location>
        <begin position="184"/>
        <end position="265"/>
    </location>
</feature>
<keyword evidence="7" id="KW-0997">Cell inner membrane</keyword>
<feature type="domain" description="Mechanosensitive ion channel MscS" evidence="9">
    <location>
        <begin position="109"/>
        <end position="171"/>
    </location>
</feature>
<dbReference type="InterPro" id="IPR045275">
    <property type="entry name" value="MscS_archaea/bacteria_type"/>
</dbReference>
<dbReference type="InterPro" id="IPR006685">
    <property type="entry name" value="MscS_channel_2nd"/>
</dbReference>
<comment type="function">
    <text evidence="7">Mechanosensitive channel that participates in the regulation of osmotic pressure changes within the cell, opening in response to stretch forces in the membrane lipid bilayer, without the need for other proteins. Contributes to normal resistance to hypoosmotic shock. Forms an ion channel of 1.0 nanosiemens conductance with a slight preference for anions.</text>
</comment>
<comment type="caution">
    <text evidence="7">Lacks conserved residue(s) required for the propagation of feature annotation.</text>
</comment>
<dbReference type="PANTHER" id="PTHR30221:SF1">
    <property type="entry name" value="SMALL-CONDUCTANCE MECHANOSENSITIVE CHANNEL"/>
    <property type="match status" value="1"/>
</dbReference>
<feature type="transmembrane region" description="Helical" evidence="7">
    <location>
        <begin position="92"/>
        <end position="122"/>
    </location>
</feature>
<keyword evidence="12" id="KW-1185">Reference proteome</keyword>
<keyword evidence="6 7" id="KW-0472">Membrane</keyword>
<dbReference type="Pfam" id="PF00924">
    <property type="entry name" value="MS_channel_2nd"/>
    <property type="match status" value="1"/>
</dbReference>
<evidence type="ECO:0000313" key="12">
    <source>
        <dbReference type="Proteomes" id="UP000321129"/>
    </source>
</evidence>
<feature type="transmembrane region" description="Helical" evidence="7">
    <location>
        <begin position="61"/>
        <end position="86"/>
    </location>
</feature>
<feature type="transmembrane region" description="Helical" evidence="7">
    <location>
        <begin position="19"/>
        <end position="40"/>
    </location>
</feature>
<dbReference type="InterPro" id="IPR011066">
    <property type="entry name" value="MscS_channel_C_sf"/>
</dbReference>
<keyword evidence="7" id="KW-0813">Transport</keyword>
<organism evidence="11 12">
    <name type="scientific">Flavisphingopyxis soli</name>
    <dbReference type="NCBI Taxonomy" id="2601267"/>
    <lineage>
        <taxon>Bacteria</taxon>
        <taxon>Pseudomonadati</taxon>
        <taxon>Pseudomonadota</taxon>
        <taxon>Alphaproteobacteria</taxon>
        <taxon>Sphingomonadales</taxon>
        <taxon>Sphingopyxidaceae</taxon>
        <taxon>Flavisphingopyxis</taxon>
    </lineage>
</organism>
<evidence type="ECO:0000256" key="1">
    <source>
        <dbReference type="ARBA" id="ARBA00004651"/>
    </source>
</evidence>
<dbReference type="InterPro" id="IPR023408">
    <property type="entry name" value="MscS_beta-dom_sf"/>
</dbReference>
<feature type="region of interest" description="Disordered" evidence="8">
    <location>
        <begin position="279"/>
        <end position="318"/>
    </location>
</feature>
<dbReference type="InterPro" id="IPR008910">
    <property type="entry name" value="MSC_TM_helix"/>
</dbReference>
<dbReference type="InterPro" id="IPR010920">
    <property type="entry name" value="LSM_dom_sf"/>
</dbReference>
<evidence type="ECO:0000256" key="4">
    <source>
        <dbReference type="ARBA" id="ARBA00022692"/>
    </source>
</evidence>
<dbReference type="AlphaFoldDB" id="A0A5C6U5I4"/>
<gene>
    <name evidence="11" type="ORF">FSZ31_10305</name>
</gene>
<reference evidence="11 12" key="1">
    <citation type="submission" date="2019-08" db="EMBL/GenBank/DDBJ databases">
        <title>Sphingorhabdus soil sp. nov., isolated from arctic soil.</title>
        <authorList>
            <person name="Liu Y."/>
        </authorList>
    </citation>
    <scope>NUCLEOTIDE SEQUENCE [LARGE SCALE GENOMIC DNA]</scope>
    <source>
        <strain evidence="11 12">D-2Q-5-6</strain>
    </source>
</reference>
<keyword evidence="4 7" id="KW-0812">Transmembrane</keyword>
<dbReference type="GO" id="GO:0008381">
    <property type="term" value="F:mechanosensitive monoatomic ion channel activity"/>
    <property type="evidence" value="ECO:0007669"/>
    <property type="project" value="InterPro"/>
</dbReference>
<sequence length="318" mass="34875">MLDATTIINQQMQNAYTGFIALIPALVAAVFLVVIVWVVGRVVRRGVVRLASRRGRPDLGQLLGSLTFGAIMVLALLSASAIVFPTVHPGDIVAALGIGSVAIGFAFKDILQNLLAGLLLLIRRPYRRGDQIVVKGFEGTVEHIESRATLIMTYDGRRVIIPNGDVYTSPVIVNTAFDFRRDQVDIGIGYADSPSQAARYFLEAIAAVEGVESDPAPQVLPWALNDSTVDLRARWWTSSHRTDQVLVRSRIVLAIYEAAKAHGIDLPFPTQVMLFHDQTEESDGDRARQREGWPAGDAPPRPRRFKSEILESDEKPAA</sequence>
<keyword evidence="7" id="KW-0406">Ion transport</keyword>
<dbReference type="InterPro" id="IPR011014">
    <property type="entry name" value="MscS_channel_TM-2"/>
</dbReference>
<dbReference type="SUPFAM" id="SSF82689">
    <property type="entry name" value="Mechanosensitive channel protein MscS (YggB), C-terminal domain"/>
    <property type="match status" value="1"/>
</dbReference>
<accession>A0A5C6U5I4</accession>
<dbReference type="Pfam" id="PF05552">
    <property type="entry name" value="MS_channel_1st_1"/>
    <property type="match status" value="1"/>
</dbReference>
<evidence type="ECO:0000256" key="2">
    <source>
        <dbReference type="ARBA" id="ARBA00008017"/>
    </source>
</evidence>
<evidence type="ECO:0000256" key="7">
    <source>
        <dbReference type="RuleBase" id="RU369025"/>
    </source>
</evidence>
<evidence type="ECO:0000256" key="3">
    <source>
        <dbReference type="ARBA" id="ARBA00022475"/>
    </source>
</evidence>
<dbReference type="PANTHER" id="PTHR30221">
    <property type="entry name" value="SMALL-CONDUCTANCE MECHANOSENSITIVE CHANNEL"/>
    <property type="match status" value="1"/>
</dbReference>
<dbReference type="Gene3D" id="3.30.70.100">
    <property type="match status" value="1"/>
</dbReference>
<evidence type="ECO:0000259" key="9">
    <source>
        <dbReference type="Pfam" id="PF00924"/>
    </source>
</evidence>
<evidence type="ECO:0000256" key="8">
    <source>
        <dbReference type="SAM" id="MobiDB-lite"/>
    </source>
</evidence>
<name>A0A5C6U5I4_9SPHN</name>
<evidence type="ECO:0000256" key="6">
    <source>
        <dbReference type="ARBA" id="ARBA00023136"/>
    </source>
</evidence>
<comment type="similarity">
    <text evidence="2 7">Belongs to the MscS (TC 1.A.23) family.</text>
</comment>